<dbReference type="KEGG" id="amob:HG15A2_10020"/>
<accession>A0A517MS86</accession>
<evidence type="ECO:0000256" key="1">
    <source>
        <dbReference type="SAM" id="MobiDB-lite"/>
    </source>
</evidence>
<evidence type="ECO:0000313" key="2">
    <source>
        <dbReference type="EMBL" id="QDS97736.1"/>
    </source>
</evidence>
<keyword evidence="3" id="KW-1185">Reference proteome</keyword>
<protein>
    <submittedName>
        <fullName evidence="2">Uncharacterized protein</fullName>
    </submittedName>
</protein>
<organism evidence="2 3">
    <name type="scientific">Adhaeretor mobilis</name>
    <dbReference type="NCBI Taxonomy" id="1930276"/>
    <lineage>
        <taxon>Bacteria</taxon>
        <taxon>Pseudomonadati</taxon>
        <taxon>Planctomycetota</taxon>
        <taxon>Planctomycetia</taxon>
        <taxon>Pirellulales</taxon>
        <taxon>Lacipirellulaceae</taxon>
        <taxon>Adhaeretor</taxon>
    </lineage>
</organism>
<dbReference type="Proteomes" id="UP000319852">
    <property type="component" value="Chromosome"/>
</dbReference>
<gene>
    <name evidence="2" type="ORF">HG15A2_10020</name>
</gene>
<evidence type="ECO:0000313" key="3">
    <source>
        <dbReference type="Proteomes" id="UP000319852"/>
    </source>
</evidence>
<feature type="compositionally biased region" description="Low complexity" evidence="1">
    <location>
        <begin position="74"/>
        <end position="88"/>
    </location>
</feature>
<sequence>MPLRATGRFSPPVHMVVPKLLMKARDSKFFWAIVTMRRQLLAYGELLCFLAAWTAGLLATVGSNDSAAPEDARSAAVSPAAVSPADPAGEISYE</sequence>
<reference evidence="2 3" key="1">
    <citation type="submission" date="2019-02" db="EMBL/GenBank/DDBJ databases">
        <title>Deep-cultivation of Planctomycetes and their phenomic and genomic characterization uncovers novel biology.</title>
        <authorList>
            <person name="Wiegand S."/>
            <person name="Jogler M."/>
            <person name="Boedeker C."/>
            <person name="Pinto D."/>
            <person name="Vollmers J."/>
            <person name="Rivas-Marin E."/>
            <person name="Kohn T."/>
            <person name="Peeters S.H."/>
            <person name="Heuer A."/>
            <person name="Rast P."/>
            <person name="Oberbeckmann S."/>
            <person name="Bunk B."/>
            <person name="Jeske O."/>
            <person name="Meyerdierks A."/>
            <person name="Storesund J.E."/>
            <person name="Kallscheuer N."/>
            <person name="Luecker S."/>
            <person name="Lage O.M."/>
            <person name="Pohl T."/>
            <person name="Merkel B.J."/>
            <person name="Hornburger P."/>
            <person name="Mueller R.-W."/>
            <person name="Bruemmer F."/>
            <person name="Labrenz M."/>
            <person name="Spormann A.M."/>
            <person name="Op den Camp H."/>
            <person name="Overmann J."/>
            <person name="Amann R."/>
            <person name="Jetten M.S.M."/>
            <person name="Mascher T."/>
            <person name="Medema M.H."/>
            <person name="Devos D.P."/>
            <person name="Kaster A.-K."/>
            <person name="Ovreas L."/>
            <person name="Rohde M."/>
            <person name="Galperin M.Y."/>
            <person name="Jogler C."/>
        </authorList>
    </citation>
    <scope>NUCLEOTIDE SEQUENCE [LARGE SCALE GENOMIC DNA]</scope>
    <source>
        <strain evidence="2 3">HG15A2</strain>
    </source>
</reference>
<dbReference type="AlphaFoldDB" id="A0A517MS86"/>
<proteinExistence type="predicted"/>
<dbReference type="EMBL" id="CP036263">
    <property type="protein sequence ID" value="QDS97736.1"/>
    <property type="molecule type" value="Genomic_DNA"/>
</dbReference>
<name>A0A517MS86_9BACT</name>
<feature type="region of interest" description="Disordered" evidence="1">
    <location>
        <begin position="64"/>
        <end position="94"/>
    </location>
</feature>